<accession>A0A6V7PPS2</accession>
<protein>
    <recommendedName>
        <fullName evidence="6">NAC domain-containing protein</fullName>
    </recommendedName>
</protein>
<reference evidence="7" key="1">
    <citation type="submission" date="2020-07" db="EMBL/GenBank/DDBJ databases">
        <authorList>
            <person name="Lin J."/>
        </authorList>
    </citation>
    <scope>NUCLEOTIDE SEQUENCE</scope>
</reference>
<keyword evidence="5" id="KW-1133">Transmembrane helix</keyword>
<evidence type="ECO:0000256" key="2">
    <source>
        <dbReference type="ARBA" id="ARBA00023125"/>
    </source>
</evidence>
<dbReference type="Pfam" id="PF02365">
    <property type="entry name" value="NAM"/>
    <property type="match status" value="1"/>
</dbReference>
<feature type="transmembrane region" description="Helical" evidence="5">
    <location>
        <begin position="72"/>
        <end position="92"/>
    </location>
</feature>
<keyword evidence="5" id="KW-0472">Membrane</keyword>
<organism evidence="7">
    <name type="scientific">Ananas comosus var. bracteatus</name>
    <name type="common">red pineapple</name>
    <dbReference type="NCBI Taxonomy" id="296719"/>
    <lineage>
        <taxon>Eukaryota</taxon>
        <taxon>Viridiplantae</taxon>
        <taxon>Streptophyta</taxon>
        <taxon>Embryophyta</taxon>
        <taxon>Tracheophyta</taxon>
        <taxon>Spermatophyta</taxon>
        <taxon>Magnoliopsida</taxon>
        <taxon>Liliopsida</taxon>
        <taxon>Poales</taxon>
        <taxon>Bromeliaceae</taxon>
        <taxon>Bromelioideae</taxon>
        <taxon>Ananas</taxon>
    </lineage>
</organism>
<evidence type="ECO:0000256" key="5">
    <source>
        <dbReference type="SAM" id="Phobius"/>
    </source>
</evidence>
<keyword evidence="1" id="KW-0805">Transcription regulation</keyword>
<keyword evidence="5" id="KW-0812">Transmembrane</keyword>
<keyword evidence="4" id="KW-0539">Nucleus</keyword>
<keyword evidence="3" id="KW-0804">Transcription</keyword>
<dbReference type="GO" id="GO:0003677">
    <property type="term" value="F:DNA binding"/>
    <property type="evidence" value="ECO:0007669"/>
    <property type="project" value="UniProtKB-KW"/>
</dbReference>
<dbReference type="EMBL" id="LR862150">
    <property type="protein sequence ID" value="CAD1832827.1"/>
    <property type="molecule type" value="Genomic_DNA"/>
</dbReference>
<name>A0A6V7PPS2_ANACO</name>
<dbReference type="InterPro" id="IPR036093">
    <property type="entry name" value="NAC_dom_sf"/>
</dbReference>
<dbReference type="PROSITE" id="PS51005">
    <property type="entry name" value="NAC"/>
    <property type="match status" value="1"/>
</dbReference>
<dbReference type="PANTHER" id="PTHR47871">
    <property type="entry name" value="NAC DOMAIN-CONTAINING PROTEIN 8"/>
    <property type="match status" value="1"/>
</dbReference>
<evidence type="ECO:0000313" key="7">
    <source>
        <dbReference type="EMBL" id="CAD1832827.1"/>
    </source>
</evidence>
<sequence>MGDVRPTCGGEWPGLPRGVKFDPSDDDLLWHLLAKVGNGKACPHPFIGDFIKSLDKEEGFGYMHPQKLPGNYLVTLVAVLLLIFFTSCGRLSGIKHDGSASYYFHRTMKSHNTDYQKLLRIHCEDAMDVMWRKIGRTEPVIMDGSHEGFRKVFVLYISTAKGEKPEKTNWMMHQYHLGTIEEDEGEFVVSKLFYCRRSTKGGKRKDRLRQKTIEMLAQEVSTSHSDVTATGPLVIYHANVVSEGNILQVAQEGGKSKDNDCDYEQKSSHNHVLNSIQLDHAGALRSEPATDNLDSINLLDRYNMLVSSRNLCSKNLDGWSRCDIMATGPSEVGHADVTAEQNISQVAQECHKSINNPCDYEEISPQGEGLNCIPVDHARELASEPVIDDLDHISLQQRYNMLVSSRTSCSNDLGTSRCVEDCDLHAPKDSPFEILDGEACGSIPRSESYGMNHMKAESGQDIFDLMQDIVSGPPIVDNIGECCPENIQDVDHLPERELSSREWLSDCVNESEAANSANNLILSSPNSVITGNNFIVDQFSPNPANCQNNTSSKNSPFQHLSTEVVNFKFDDASKGSEITESQEEARNDECQNQAYTPNAKPSSLSHKVSVQNEKGQISVSALAMFPVDVKSEPLSEGENIDTMRNEGNCRLSLLNGHSSKSLASSEDVFLNINASNGERSIIPSDDSLAIPTAFVPEIVSTDANDKILELKVKSEPVESELSEISKKIPINISESDSAGAVVKSENSDEDLTGHIHSVDFLDSENAKNMNHQSLPKATIDLNDTVYTNASHSYRRKRKRTATDSLETALEEDAPGLLKVLIERGITVEEIKLYGDAEDDDLLEISSSESDFEELETVITKLFSARESLLKFSTARHTKGSKAVYCLACLISLIEQTRYLRFRNSPVEWGWCRDLQSFIFVFKSHNRIVLERPEYGYATYFFEIVESLPIDWQIKRLVIAMKLTSCSRTTLIENKPLLVGEDLTEGEARVLEEYGWVRNSGLGTMLNYCDRVVHDKRNERYSSDWRAKIGRLLMNGYEGGRIVLTELPSKVVNKFTVDQSPEIKLEDQF</sequence>
<evidence type="ECO:0000256" key="3">
    <source>
        <dbReference type="ARBA" id="ARBA00023163"/>
    </source>
</evidence>
<dbReference type="InterPro" id="IPR003441">
    <property type="entry name" value="NAC-dom"/>
</dbReference>
<keyword evidence="2" id="KW-0238">DNA-binding</keyword>
<evidence type="ECO:0000256" key="1">
    <source>
        <dbReference type="ARBA" id="ARBA00023015"/>
    </source>
</evidence>
<proteinExistence type="predicted"/>
<dbReference type="PANTHER" id="PTHR47871:SF2">
    <property type="entry name" value="OS03G0221300 PROTEIN"/>
    <property type="match status" value="1"/>
</dbReference>
<evidence type="ECO:0000259" key="6">
    <source>
        <dbReference type="PROSITE" id="PS51005"/>
    </source>
</evidence>
<dbReference type="SUPFAM" id="SSF101941">
    <property type="entry name" value="NAC domain"/>
    <property type="match status" value="1"/>
</dbReference>
<evidence type="ECO:0000256" key="4">
    <source>
        <dbReference type="ARBA" id="ARBA00023242"/>
    </source>
</evidence>
<dbReference type="GO" id="GO:0006355">
    <property type="term" value="P:regulation of DNA-templated transcription"/>
    <property type="evidence" value="ECO:0007669"/>
    <property type="project" value="InterPro"/>
</dbReference>
<feature type="domain" description="NAC" evidence="6">
    <location>
        <begin position="15"/>
        <end position="195"/>
    </location>
</feature>
<dbReference type="AlphaFoldDB" id="A0A6V7PPS2"/>
<gene>
    <name evidence="7" type="ORF">CB5_LOCUS16038</name>
</gene>
<dbReference type="Gene3D" id="2.170.150.80">
    <property type="entry name" value="NAC domain"/>
    <property type="match status" value="1"/>
</dbReference>